<evidence type="ECO:0000313" key="2">
    <source>
        <dbReference type="Proteomes" id="UP001159363"/>
    </source>
</evidence>
<evidence type="ECO:0000313" key="1">
    <source>
        <dbReference type="EMBL" id="KAJ8882107.1"/>
    </source>
</evidence>
<gene>
    <name evidence="1" type="ORF">PR048_018595</name>
</gene>
<sequence length="146" mass="17053">MLAAPAESLKEEIRKWTTYYTTTSNTKISILHRSSMNDIGRSFELNSCIMKPSRLTPPIYSNEIIFNYRISRTRRVVKNTLGAMCLVFRFLRIPILLNQTTLLSLLLRRLFIRLRGHLIENQNYNLFLIHGRITQNLMHCSLSGTH</sequence>
<dbReference type="EMBL" id="JARBHB010000006">
    <property type="protein sequence ID" value="KAJ8882107.1"/>
    <property type="molecule type" value="Genomic_DNA"/>
</dbReference>
<accession>A0ABQ9HCP8</accession>
<name>A0ABQ9HCP8_9NEOP</name>
<protein>
    <submittedName>
        <fullName evidence="1">Uncharacterized protein</fullName>
    </submittedName>
</protein>
<comment type="caution">
    <text evidence="1">The sequence shown here is derived from an EMBL/GenBank/DDBJ whole genome shotgun (WGS) entry which is preliminary data.</text>
</comment>
<organism evidence="1 2">
    <name type="scientific">Dryococelus australis</name>
    <dbReference type="NCBI Taxonomy" id="614101"/>
    <lineage>
        <taxon>Eukaryota</taxon>
        <taxon>Metazoa</taxon>
        <taxon>Ecdysozoa</taxon>
        <taxon>Arthropoda</taxon>
        <taxon>Hexapoda</taxon>
        <taxon>Insecta</taxon>
        <taxon>Pterygota</taxon>
        <taxon>Neoptera</taxon>
        <taxon>Polyneoptera</taxon>
        <taxon>Phasmatodea</taxon>
        <taxon>Verophasmatodea</taxon>
        <taxon>Anareolatae</taxon>
        <taxon>Phasmatidae</taxon>
        <taxon>Eurycanthinae</taxon>
        <taxon>Dryococelus</taxon>
    </lineage>
</organism>
<dbReference type="Proteomes" id="UP001159363">
    <property type="component" value="Chromosome 5"/>
</dbReference>
<reference evidence="1 2" key="1">
    <citation type="submission" date="2023-02" db="EMBL/GenBank/DDBJ databases">
        <title>LHISI_Scaffold_Assembly.</title>
        <authorList>
            <person name="Stuart O.P."/>
            <person name="Cleave R."/>
            <person name="Magrath M.J.L."/>
            <person name="Mikheyev A.S."/>
        </authorList>
    </citation>
    <scope>NUCLEOTIDE SEQUENCE [LARGE SCALE GENOMIC DNA]</scope>
    <source>
        <strain evidence="1">Daus_M_001</strain>
        <tissue evidence="1">Leg muscle</tissue>
    </source>
</reference>
<proteinExistence type="predicted"/>
<keyword evidence="2" id="KW-1185">Reference proteome</keyword>